<evidence type="ECO:0000313" key="3">
    <source>
        <dbReference type="Proteomes" id="UP000177953"/>
    </source>
</evidence>
<gene>
    <name evidence="2" type="ORF">A2754_01535</name>
</gene>
<organism evidence="2 3">
    <name type="scientific">Candidatus Magasanikbacteria bacterium RIFCSPHIGHO2_01_FULL_47_8</name>
    <dbReference type="NCBI Taxonomy" id="1798673"/>
    <lineage>
        <taxon>Bacteria</taxon>
        <taxon>Candidatus Magasanikiibacteriota</taxon>
    </lineage>
</organism>
<evidence type="ECO:0008006" key="4">
    <source>
        <dbReference type="Google" id="ProtNLM"/>
    </source>
</evidence>
<dbReference type="EMBL" id="MFPU01000059">
    <property type="protein sequence ID" value="OGH69187.1"/>
    <property type="molecule type" value="Genomic_DNA"/>
</dbReference>
<comment type="caution">
    <text evidence="2">The sequence shown here is derived from an EMBL/GenBank/DDBJ whole genome shotgun (WGS) entry which is preliminary data.</text>
</comment>
<protein>
    <recommendedName>
        <fullName evidence="4">DUF4349 domain-containing protein</fullName>
    </recommendedName>
</protein>
<evidence type="ECO:0000313" key="2">
    <source>
        <dbReference type="EMBL" id="OGH69187.1"/>
    </source>
</evidence>
<accession>A0A1F6MBZ9</accession>
<keyword evidence="1" id="KW-0472">Membrane</keyword>
<keyword evidence="1" id="KW-0812">Transmembrane</keyword>
<name>A0A1F6MBZ9_9BACT</name>
<keyword evidence="1" id="KW-1133">Transmembrane helix</keyword>
<proteinExistence type="predicted"/>
<sequence length="398" mass="44569">MSFSYHNLPEILEKWGKREQRLPPHHETLRSEALNTVIPKHPTLERSILGRRPWLAIMCASLAVIVFFVNRNISPPPAFPVSSQTPAGGLDSVIQGGEDLGIRLGEATGLGSLNCDYSVGTNVRCAMIAVGKFFGSSEVIDTREFLKTDYHATLKTRRVEELARRIQTMVRGYGGRVDSASVDPRSGGISFVLPKSSLEMFRDELKTLAPARFLTETVRTENLLPQKRVIEEATDETNQTLAALKKDRQTLVNSHNRIVAGWQQRLAIIAKSIQALDQELINSPAQQYEIETRKSELVIEQGGLGQQLTQENTRFNSRLNGLQMQIKNSETQLGNLSKQDQSVLDTAATVQGSISLQWIGLFGITNLYLPYYWPSLFLLALGVITYFSYRRRNVLELP</sequence>
<dbReference type="AlphaFoldDB" id="A0A1F6MBZ9"/>
<feature type="transmembrane region" description="Helical" evidence="1">
    <location>
        <begin position="371"/>
        <end position="389"/>
    </location>
</feature>
<reference evidence="2 3" key="1">
    <citation type="journal article" date="2016" name="Nat. Commun.">
        <title>Thousands of microbial genomes shed light on interconnected biogeochemical processes in an aquifer system.</title>
        <authorList>
            <person name="Anantharaman K."/>
            <person name="Brown C.T."/>
            <person name="Hug L.A."/>
            <person name="Sharon I."/>
            <person name="Castelle C.J."/>
            <person name="Probst A.J."/>
            <person name="Thomas B.C."/>
            <person name="Singh A."/>
            <person name="Wilkins M.J."/>
            <person name="Karaoz U."/>
            <person name="Brodie E.L."/>
            <person name="Williams K.H."/>
            <person name="Hubbard S.S."/>
            <person name="Banfield J.F."/>
        </authorList>
    </citation>
    <scope>NUCLEOTIDE SEQUENCE [LARGE SCALE GENOMIC DNA]</scope>
</reference>
<evidence type="ECO:0000256" key="1">
    <source>
        <dbReference type="SAM" id="Phobius"/>
    </source>
</evidence>
<dbReference type="Proteomes" id="UP000177953">
    <property type="component" value="Unassembled WGS sequence"/>
</dbReference>